<proteinExistence type="predicted"/>
<keyword evidence="2" id="KW-1185">Reference proteome</keyword>
<sequence length="129" mass="14672">MNTATLLSNLIPAPSRVNRSPYSLQANQSPQLRCLRTFGCTEFISTPKNNCMWKLGPERTEEILLGYEIKNTSYCILQISDAKIIITKYATVNVKKFPRLMGFVESSPLNLDYFTTMIDEADLVEKKKT</sequence>
<gene>
    <name evidence="1" type="ORF">O181_073653</name>
</gene>
<dbReference type="EMBL" id="AVOT02038970">
    <property type="protein sequence ID" value="MBW0533938.1"/>
    <property type="molecule type" value="Genomic_DNA"/>
</dbReference>
<evidence type="ECO:0000313" key="1">
    <source>
        <dbReference type="EMBL" id="MBW0533938.1"/>
    </source>
</evidence>
<dbReference type="AlphaFoldDB" id="A0A9Q3F9I3"/>
<comment type="caution">
    <text evidence="1">The sequence shown here is derived from an EMBL/GenBank/DDBJ whole genome shotgun (WGS) entry which is preliminary data.</text>
</comment>
<evidence type="ECO:0000313" key="2">
    <source>
        <dbReference type="Proteomes" id="UP000765509"/>
    </source>
</evidence>
<protein>
    <submittedName>
        <fullName evidence="1">Uncharacterized protein</fullName>
    </submittedName>
</protein>
<dbReference type="Proteomes" id="UP000765509">
    <property type="component" value="Unassembled WGS sequence"/>
</dbReference>
<reference evidence="1" key="1">
    <citation type="submission" date="2021-03" db="EMBL/GenBank/DDBJ databases">
        <title>Draft genome sequence of rust myrtle Austropuccinia psidii MF-1, a brazilian biotype.</title>
        <authorList>
            <person name="Quecine M.C."/>
            <person name="Pachon D.M.R."/>
            <person name="Bonatelli M.L."/>
            <person name="Correr F.H."/>
            <person name="Franceschini L.M."/>
            <person name="Leite T.F."/>
            <person name="Margarido G.R.A."/>
            <person name="Almeida C.A."/>
            <person name="Ferrarezi J.A."/>
            <person name="Labate C.A."/>
        </authorList>
    </citation>
    <scope>NUCLEOTIDE SEQUENCE</scope>
    <source>
        <strain evidence="1">MF-1</strain>
    </source>
</reference>
<name>A0A9Q3F9I3_9BASI</name>
<dbReference type="OrthoDB" id="1751476at2759"/>
<accession>A0A9Q3F9I3</accession>
<organism evidence="1 2">
    <name type="scientific">Austropuccinia psidii MF-1</name>
    <dbReference type="NCBI Taxonomy" id="1389203"/>
    <lineage>
        <taxon>Eukaryota</taxon>
        <taxon>Fungi</taxon>
        <taxon>Dikarya</taxon>
        <taxon>Basidiomycota</taxon>
        <taxon>Pucciniomycotina</taxon>
        <taxon>Pucciniomycetes</taxon>
        <taxon>Pucciniales</taxon>
        <taxon>Sphaerophragmiaceae</taxon>
        <taxon>Austropuccinia</taxon>
    </lineage>
</organism>